<dbReference type="Gene3D" id="6.20.450.20">
    <property type="match status" value="1"/>
</dbReference>
<evidence type="ECO:0000313" key="1">
    <source>
        <dbReference type="EMBL" id="CDH24563.1"/>
    </source>
</evidence>
<comment type="caution">
    <text evidence="1">The sequence shown here is derived from an EMBL/GenBank/DDBJ whole genome shotgun (WGS) entry which is preliminary data.</text>
</comment>
<dbReference type="EMBL" id="CBSZ010000220">
    <property type="protein sequence ID" value="CDH24563.1"/>
    <property type="molecule type" value="Genomic_DNA"/>
</dbReference>
<proteinExistence type="predicted"/>
<gene>
    <name evidence="1" type="ORF">XBKB1_2970012</name>
</gene>
<organism evidence="1">
    <name type="scientific">Xenorhabdus bovienii str. kraussei Becker Underwood</name>
    <dbReference type="NCBI Taxonomy" id="1398204"/>
    <lineage>
        <taxon>Bacteria</taxon>
        <taxon>Pseudomonadati</taxon>
        <taxon>Pseudomonadota</taxon>
        <taxon>Gammaproteobacteria</taxon>
        <taxon>Enterobacterales</taxon>
        <taxon>Morganellaceae</taxon>
        <taxon>Xenorhabdus</taxon>
    </lineage>
</organism>
<dbReference type="Proteomes" id="UP000028493">
    <property type="component" value="Unassembled WGS sequence"/>
</dbReference>
<reference evidence="1" key="1">
    <citation type="submission" date="2013-07" db="EMBL/GenBank/DDBJ databases">
        <title>Sub-species coevolution in mutualistic symbiosis.</title>
        <authorList>
            <person name="Murfin K."/>
            <person name="Klassen J."/>
            <person name="Lee M."/>
            <person name="Forst S."/>
            <person name="Stock P."/>
            <person name="Goodrich-Blair H."/>
        </authorList>
    </citation>
    <scope>NUCLEOTIDE SEQUENCE [LARGE SCALE GENOMIC DNA]</scope>
    <source>
        <strain evidence="1">Kraussei Becker Underwood</strain>
    </source>
</reference>
<accession>A0A077PU67</accession>
<evidence type="ECO:0008006" key="2">
    <source>
        <dbReference type="Google" id="ProtNLM"/>
    </source>
</evidence>
<name>A0A077PU67_XENBV</name>
<protein>
    <recommendedName>
        <fullName evidence="2">Plasmid stabilization protein</fullName>
    </recommendedName>
</protein>
<sequence length="90" mass="10455">MTMRNTTHYENANFLRELAENLPQIMPNTNATRKAELLQRLANEELAQGEYEERVRAKVAATRADSRPGITTEQLRQQLQSRYQELHDAI</sequence>
<dbReference type="AlphaFoldDB" id="A0A077PU67"/>
<dbReference type="HOGENOM" id="CLU_190592_0_0_6"/>